<keyword evidence="3" id="KW-1185">Reference proteome</keyword>
<dbReference type="RefSeq" id="WP_352887721.1">
    <property type="nucleotide sequence ID" value="NZ_JBEPIJ010000003.1"/>
</dbReference>
<dbReference type="PANTHER" id="PTHR39165:SF1">
    <property type="entry name" value="DUF456 DOMAIN-CONTAINING PROTEIN"/>
    <property type="match status" value="1"/>
</dbReference>
<evidence type="ECO:0000313" key="3">
    <source>
        <dbReference type="Proteomes" id="UP001465331"/>
    </source>
</evidence>
<keyword evidence="1" id="KW-1133">Transmembrane helix</keyword>
<accession>A0ABV2A7I8</accession>
<keyword evidence="1" id="KW-0812">Transmembrane</keyword>
<dbReference type="Pfam" id="PF04306">
    <property type="entry name" value="DUF456"/>
    <property type="match status" value="1"/>
</dbReference>
<feature type="transmembrane region" description="Helical" evidence="1">
    <location>
        <begin position="90"/>
        <end position="116"/>
    </location>
</feature>
<dbReference type="Proteomes" id="UP001465331">
    <property type="component" value="Unassembled WGS sequence"/>
</dbReference>
<protein>
    <submittedName>
        <fullName evidence="2">DUF456 family protein</fullName>
    </submittedName>
</protein>
<gene>
    <name evidence="2" type="ORF">ABSH63_04235</name>
</gene>
<proteinExistence type="predicted"/>
<evidence type="ECO:0000256" key="1">
    <source>
        <dbReference type="SAM" id="Phobius"/>
    </source>
</evidence>
<keyword evidence="1" id="KW-0472">Membrane</keyword>
<feature type="transmembrane region" description="Helical" evidence="1">
    <location>
        <begin position="57"/>
        <end position="78"/>
    </location>
</feature>
<evidence type="ECO:0000313" key="2">
    <source>
        <dbReference type="EMBL" id="MES0873223.1"/>
    </source>
</evidence>
<feature type="transmembrane region" description="Helical" evidence="1">
    <location>
        <begin position="6"/>
        <end position="26"/>
    </location>
</feature>
<feature type="transmembrane region" description="Helical" evidence="1">
    <location>
        <begin position="136"/>
        <end position="162"/>
    </location>
</feature>
<dbReference type="EMBL" id="JBEPIJ010000003">
    <property type="protein sequence ID" value="MES0873223.1"/>
    <property type="molecule type" value="Genomic_DNA"/>
</dbReference>
<name>A0ABV2A7I8_9GAMM</name>
<dbReference type="InterPro" id="IPR007403">
    <property type="entry name" value="DUF456"/>
</dbReference>
<reference evidence="2 3" key="1">
    <citation type="submission" date="2024-06" db="EMBL/GenBank/DDBJ databases">
        <authorList>
            <person name="Li Z."/>
            <person name="Jiang Y."/>
        </authorList>
    </citation>
    <scope>NUCLEOTIDE SEQUENCE [LARGE SCALE GENOMIC DNA]</scope>
    <source>
        <strain evidence="2 3">HSW-8</strain>
    </source>
</reference>
<dbReference type="PANTHER" id="PTHR39165">
    <property type="entry name" value="IG HYPOTHETICAL 17883"/>
    <property type="match status" value="1"/>
</dbReference>
<organism evidence="2 3">
    <name type="scientific">Sinimarinibacterium thermocellulolyticum</name>
    <dbReference type="NCBI Taxonomy" id="3170016"/>
    <lineage>
        <taxon>Bacteria</taxon>
        <taxon>Pseudomonadati</taxon>
        <taxon>Pseudomonadota</taxon>
        <taxon>Gammaproteobacteria</taxon>
        <taxon>Nevskiales</taxon>
        <taxon>Nevskiaceae</taxon>
        <taxon>Sinimarinibacterium</taxon>
    </lineage>
</organism>
<comment type="caution">
    <text evidence="2">The sequence shown here is derived from an EMBL/GenBank/DDBJ whole genome shotgun (WGS) entry which is preliminary data.</text>
</comment>
<sequence>MDPVVITLSWLAVVALIAVGIAGAVLPALPGVPLVFVGLWLAAWIDGYARVGSGTLVVLGVLTALALLIDFVASALGAKRVGASPKAVTGAVLGSLVGLFFGLPGIILGPFVGAVLGELATQRNFDHATRVGIATWMGLLFGTIAKLVTSLVMVGIFVFAYFW</sequence>